<keyword evidence="4" id="KW-1185">Reference proteome</keyword>
<dbReference type="Proteomes" id="UP001302745">
    <property type="component" value="Unassembled WGS sequence"/>
</dbReference>
<proteinExistence type="predicted"/>
<comment type="caution">
    <text evidence="3">The sequence shown here is derived from an EMBL/GenBank/DDBJ whole genome shotgun (WGS) entry which is preliminary data.</text>
</comment>
<sequence>MPNESHYMYVYSLVGAFFDDIETLTLAVSLVRTFESVGSSVSFGIGAAAVSPMVNLVIEFAMSGLTIPATSCVVFMVLERPVDLRKDDDGSSSGAASESTQAGKVASKDSETF</sequence>
<reference evidence="3" key="1">
    <citation type="journal article" date="2023" name="Mol. Phylogenet. Evol.">
        <title>Genome-scale phylogeny and comparative genomics of the fungal order Sordariales.</title>
        <authorList>
            <person name="Hensen N."/>
            <person name="Bonometti L."/>
            <person name="Westerberg I."/>
            <person name="Brannstrom I.O."/>
            <person name="Guillou S."/>
            <person name="Cros-Aarteil S."/>
            <person name="Calhoun S."/>
            <person name="Haridas S."/>
            <person name="Kuo A."/>
            <person name="Mondo S."/>
            <person name="Pangilinan J."/>
            <person name="Riley R."/>
            <person name="LaButti K."/>
            <person name="Andreopoulos B."/>
            <person name="Lipzen A."/>
            <person name="Chen C."/>
            <person name="Yan M."/>
            <person name="Daum C."/>
            <person name="Ng V."/>
            <person name="Clum A."/>
            <person name="Steindorff A."/>
            <person name="Ohm R.A."/>
            <person name="Martin F."/>
            <person name="Silar P."/>
            <person name="Natvig D.O."/>
            <person name="Lalanne C."/>
            <person name="Gautier V."/>
            <person name="Ament-Velasquez S.L."/>
            <person name="Kruys A."/>
            <person name="Hutchinson M.I."/>
            <person name="Powell A.J."/>
            <person name="Barry K."/>
            <person name="Miller A.N."/>
            <person name="Grigoriev I.V."/>
            <person name="Debuchy R."/>
            <person name="Gladieux P."/>
            <person name="Hiltunen Thoren M."/>
            <person name="Johannesson H."/>
        </authorList>
    </citation>
    <scope>NUCLEOTIDE SEQUENCE</scope>
    <source>
        <strain evidence="3">CBS 538.74</strain>
    </source>
</reference>
<evidence type="ECO:0000313" key="3">
    <source>
        <dbReference type="EMBL" id="KAK4148556.1"/>
    </source>
</evidence>
<gene>
    <name evidence="3" type="ORF">C8A00DRAFT_19629</name>
</gene>
<dbReference type="EMBL" id="MU857328">
    <property type="protein sequence ID" value="KAK4148556.1"/>
    <property type="molecule type" value="Genomic_DNA"/>
</dbReference>
<keyword evidence="2" id="KW-0812">Transmembrane</keyword>
<keyword evidence="2" id="KW-0472">Membrane</keyword>
<feature type="transmembrane region" description="Helical" evidence="2">
    <location>
        <begin position="60"/>
        <end position="78"/>
    </location>
</feature>
<keyword evidence="2" id="KW-1133">Transmembrane helix</keyword>
<evidence type="ECO:0000313" key="4">
    <source>
        <dbReference type="Proteomes" id="UP001302745"/>
    </source>
</evidence>
<accession>A0AAN6VCT2</accession>
<feature type="compositionally biased region" description="Low complexity" evidence="1">
    <location>
        <begin position="91"/>
        <end position="103"/>
    </location>
</feature>
<name>A0AAN6VCT2_9PEZI</name>
<feature type="region of interest" description="Disordered" evidence="1">
    <location>
        <begin position="85"/>
        <end position="113"/>
    </location>
</feature>
<protein>
    <submittedName>
        <fullName evidence="3">Uncharacterized protein</fullName>
    </submittedName>
</protein>
<evidence type="ECO:0000256" key="2">
    <source>
        <dbReference type="SAM" id="Phobius"/>
    </source>
</evidence>
<reference evidence="3" key="2">
    <citation type="submission" date="2023-05" db="EMBL/GenBank/DDBJ databases">
        <authorList>
            <consortium name="Lawrence Berkeley National Laboratory"/>
            <person name="Steindorff A."/>
            <person name="Hensen N."/>
            <person name="Bonometti L."/>
            <person name="Westerberg I."/>
            <person name="Brannstrom I.O."/>
            <person name="Guillou S."/>
            <person name="Cros-Aarteil S."/>
            <person name="Calhoun S."/>
            <person name="Haridas S."/>
            <person name="Kuo A."/>
            <person name="Mondo S."/>
            <person name="Pangilinan J."/>
            <person name="Riley R."/>
            <person name="Labutti K."/>
            <person name="Andreopoulos B."/>
            <person name="Lipzen A."/>
            <person name="Chen C."/>
            <person name="Yanf M."/>
            <person name="Daum C."/>
            <person name="Ng V."/>
            <person name="Clum A."/>
            <person name="Ohm R."/>
            <person name="Martin F."/>
            <person name="Silar P."/>
            <person name="Natvig D."/>
            <person name="Lalanne C."/>
            <person name="Gautier V."/>
            <person name="Ament-Velasquez S.L."/>
            <person name="Kruys A."/>
            <person name="Hutchinson M.I."/>
            <person name="Powell A.J."/>
            <person name="Barry K."/>
            <person name="Miller A.N."/>
            <person name="Grigoriev I.V."/>
            <person name="Debuchy R."/>
            <person name="Gladieux P."/>
            <person name="Thoren M.H."/>
            <person name="Johannesson H."/>
        </authorList>
    </citation>
    <scope>NUCLEOTIDE SEQUENCE</scope>
    <source>
        <strain evidence="3">CBS 538.74</strain>
    </source>
</reference>
<organism evidence="3 4">
    <name type="scientific">Chaetomidium leptoderma</name>
    <dbReference type="NCBI Taxonomy" id="669021"/>
    <lineage>
        <taxon>Eukaryota</taxon>
        <taxon>Fungi</taxon>
        <taxon>Dikarya</taxon>
        <taxon>Ascomycota</taxon>
        <taxon>Pezizomycotina</taxon>
        <taxon>Sordariomycetes</taxon>
        <taxon>Sordariomycetidae</taxon>
        <taxon>Sordariales</taxon>
        <taxon>Chaetomiaceae</taxon>
        <taxon>Chaetomidium</taxon>
    </lineage>
</organism>
<evidence type="ECO:0000256" key="1">
    <source>
        <dbReference type="SAM" id="MobiDB-lite"/>
    </source>
</evidence>
<dbReference type="AlphaFoldDB" id="A0AAN6VCT2"/>